<dbReference type="InterPro" id="IPR036388">
    <property type="entry name" value="WH-like_DNA-bd_sf"/>
</dbReference>
<keyword evidence="5" id="KW-1185">Reference proteome</keyword>
<keyword evidence="1" id="KW-0805">Transcription regulation</keyword>
<dbReference type="AlphaFoldDB" id="A0A559JWY9"/>
<dbReference type="OrthoDB" id="9815009at2"/>
<dbReference type="InterPro" id="IPR028349">
    <property type="entry name" value="PafC-like"/>
</dbReference>
<comment type="caution">
    <text evidence="4">The sequence shown here is derived from an EMBL/GenBank/DDBJ whole genome shotgun (WGS) entry which is preliminary data.</text>
</comment>
<dbReference type="InterPro" id="IPR001034">
    <property type="entry name" value="DeoR_HTH"/>
</dbReference>
<dbReference type="Pfam" id="PF13280">
    <property type="entry name" value="WYL"/>
    <property type="match status" value="1"/>
</dbReference>
<dbReference type="PROSITE" id="PS52050">
    <property type="entry name" value="WYL"/>
    <property type="match status" value="1"/>
</dbReference>
<dbReference type="Proteomes" id="UP000316330">
    <property type="component" value="Unassembled WGS sequence"/>
</dbReference>
<protein>
    <submittedName>
        <fullName evidence="4">YafY family transcriptional regulator</fullName>
    </submittedName>
</protein>
<accession>A0A559JWY9</accession>
<dbReference type="GO" id="GO:0003700">
    <property type="term" value="F:DNA-binding transcription factor activity"/>
    <property type="evidence" value="ECO:0007669"/>
    <property type="project" value="InterPro"/>
</dbReference>
<dbReference type="PIRSF" id="PIRSF016838">
    <property type="entry name" value="PafC"/>
    <property type="match status" value="1"/>
</dbReference>
<feature type="domain" description="HTH deoR-type" evidence="3">
    <location>
        <begin position="2"/>
        <end position="57"/>
    </location>
</feature>
<gene>
    <name evidence="4" type="ORF">FPZ45_02155</name>
</gene>
<dbReference type="InterPro" id="IPR036390">
    <property type="entry name" value="WH_DNA-bd_sf"/>
</dbReference>
<evidence type="ECO:0000259" key="3">
    <source>
        <dbReference type="PROSITE" id="PS51000"/>
    </source>
</evidence>
<evidence type="ECO:0000313" key="4">
    <source>
        <dbReference type="EMBL" id="TVY04408.1"/>
    </source>
</evidence>
<dbReference type="PANTHER" id="PTHR34580">
    <property type="match status" value="1"/>
</dbReference>
<dbReference type="Pfam" id="PF25583">
    <property type="entry name" value="WCX"/>
    <property type="match status" value="1"/>
</dbReference>
<dbReference type="EMBL" id="VNJJ01000001">
    <property type="protein sequence ID" value="TVY04408.1"/>
    <property type="molecule type" value="Genomic_DNA"/>
</dbReference>
<dbReference type="RefSeq" id="WP_144697900.1">
    <property type="nucleotide sequence ID" value="NZ_VNJJ01000001.1"/>
</dbReference>
<dbReference type="InterPro" id="IPR051534">
    <property type="entry name" value="CBASS_pafABC_assoc_protein"/>
</dbReference>
<evidence type="ECO:0000256" key="2">
    <source>
        <dbReference type="ARBA" id="ARBA00023163"/>
    </source>
</evidence>
<dbReference type="Gene3D" id="1.10.10.10">
    <property type="entry name" value="Winged helix-like DNA-binding domain superfamily/Winged helix DNA-binding domain"/>
    <property type="match status" value="1"/>
</dbReference>
<reference evidence="4 5" key="1">
    <citation type="submission" date="2019-07" db="EMBL/GenBank/DDBJ databases">
        <authorList>
            <person name="Kim J."/>
        </authorList>
    </citation>
    <scope>NUCLEOTIDE SEQUENCE [LARGE SCALE GENOMIC DNA]</scope>
    <source>
        <strain evidence="4 5">G13</strain>
    </source>
</reference>
<evidence type="ECO:0000313" key="5">
    <source>
        <dbReference type="Proteomes" id="UP000316330"/>
    </source>
</evidence>
<dbReference type="InterPro" id="IPR013196">
    <property type="entry name" value="HTH_11"/>
</dbReference>
<evidence type="ECO:0000256" key="1">
    <source>
        <dbReference type="ARBA" id="ARBA00023015"/>
    </source>
</evidence>
<proteinExistence type="predicted"/>
<dbReference type="Pfam" id="PF08279">
    <property type="entry name" value="HTH_11"/>
    <property type="match status" value="1"/>
</dbReference>
<dbReference type="InterPro" id="IPR057727">
    <property type="entry name" value="WCX_dom"/>
</dbReference>
<dbReference type="InterPro" id="IPR026881">
    <property type="entry name" value="WYL_dom"/>
</dbReference>
<keyword evidence="2" id="KW-0804">Transcription</keyword>
<dbReference type="PROSITE" id="PS51000">
    <property type="entry name" value="HTH_DEOR_2"/>
    <property type="match status" value="1"/>
</dbReference>
<organism evidence="4 5">
    <name type="scientific">Cohnella terricola</name>
    <dbReference type="NCBI Taxonomy" id="1289167"/>
    <lineage>
        <taxon>Bacteria</taxon>
        <taxon>Bacillati</taxon>
        <taxon>Bacillota</taxon>
        <taxon>Bacilli</taxon>
        <taxon>Bacillales</taxon>
        <taxon>Paenibacillaceae</taxon>
        <taxon>Cohnella</taxon>
    </lineage>
</organism>
<name>A0A559JWY9_9BACL</name>
<sequence length="315" mass="36643">MKLDRLLSIVILLVNRRRVQAKELADRFEVSVRTIYRDIEAINQAGIPVVTFQGASGGIGLTEGYRLDRNVLTDDELIEIVNALQSVATIYPEGNGKNLLEKMNSIVPQAESERFRSRTRQFIVDFSPWGRRGTLEEKLELIKRAVEDEVEVSFTYCSADGKVTERSVEPYTLVLKKQTWYLYAYCLERRDFRLFKLIRMKEVKATGRAFARRCIDLESIPWNREWFAPEKTESVKLLFHPRAKHLAEEWFGAEHLIPEERGYVVSADFPEDRWLYGFILGFGPDAEVLEPERIREKIKQMALDVYRKYASPPQT</sequence>
<dbReference type="PANTHER" id="PTHR34580:SF8">
    <property type="entry name" value="WYL DOMAIN-CONTAINING PROTEIN"/>
    <property type="match status" value="1"/>
</dbReference>
<dbReference type="SUPFAM" id="SSF46785">
    <property type="entry name" value="Winged helix' DNA-binding domain"/>
    <property type="match status" value="1"/>
</dbReference>